<feature type="region of interest" description="Disordered" evidence="1">
    <location>
        <begin position="218"/>
        <end position="238"/>
    </location>
</feature>
<gene>
    <name evidence="2" type="ORF">TCIL3000_10_9670</name>
</gene>
<organism evidence="2">
    <name type="scientific">Trypanosoma congolense (strain IL3000)</name>
    <dbReference type="NCBI Taxonomy" id="1068625"/>
    <lineage>
        <taxon>Eukaryota</taxon>
        <taxon>Discoba</taxon>
        <taxon>Euglenozoa</taxon>
        <taxon>Kinetoplastea</taxon>
        <taxon>Metakinetoplastina</taxon>
        <taxon>Trypanosomatida</taxon>
        <taxon>Trypanosomatidae</taxon>
        <taxon>Trypanosoma</taxon>
        <taxon>Nannomonas</taxon>
    </lineage>
</organism>
<proteinExistence type="predicted"/>
<name>G0UXS2_TRYCI</name>
<dbReference type="Pfam" id="PF08613">
    <property type="entry name" value="Cyclin"/>
    <property type="match status" value="1"/>
</dbReference>
<evidence type="ECO:0000256" key="1">
    <source>
        <dbReference type="SAM" id="MobiDB-lite"/>
    </source>
</evidence>
<feature type="compositionally biased region" description="Polar residues" evidence="1">
    <location>
        <begin position="68"/>
        <end position="77"/>
    </location>
</feature>
<dbReference type="PANTHER" id="PTHR15615">
    <property type="match status" value="1"/>
</dbReference>
<dbReference type="EMBL" id="HE575323">
    <property type="protein sequence ID" value="CCC94189.1"/>
    <property type="molecule type" value="Genomic_DNA"/>
</dbReference>
<dbReference type="GO" id="GO:0019901">
    <property type="term" value="F:protein kinase binding"/>
    <property type="evidence" value="ECO:0007669"/>
    <property type="project" value="InterPro"/>
</dbReference>
<reference evidence="2" key="1">
    <citation type="journal article" date="2012" name="Proc. Natl. Acad. Sci. U.S.A.">
        <title>Antigenic diversity is generated by distinct evolutionary mechanisms in African trypanosome species.</title>
        <authorList>
            <person name="Jackson A.P."/>
            <person name="Berry A."/>
            <person name="Aslett M."/>
            <person name="Allison H.C."/>
            <person name="Burton P."/>
            <person name="Vavrova-Anderson J."/>
            <person name="Brown R."/>
            <person name="Browne H."/>
            <person name="Corton N."/>
            <person name="Hauser H."/>
            <person name="Gamble J."/>
            <person name="Gilderthorp R."/>
            <person name="Marcello L."/>
            <person name="McQuillan J."/>
            <person name="Otto T.D."/>
            <person name="Quail M.A."/>
            <person name="Sanders M.J."/>
            <person name="van Tonder A."/>
            <person name="Ginger M.L."/>
            <person name="Field M.C."/>
            <person name="Barry J.D."/>
            <person name="Hertz-Fowler C."/>
            <person name="Berriman M."/>
        </authorList>
    </citation>
    <scope>NUCLEOTIDE SEQUENCE</scope>
    <source>
        <strain evidence="2">IL3000</strain>
    </source>
</reference>
<feature type="compositionally biased region" description="Basic residues" evidence="1">
    <location>
        <begin position="222"/>
        <end position="237"/>
    </location>
</feature>
<feature type="non-terminal residue" evidence="2">
    <location>
        <position position="753"/>
    </location>
</feature>
<dbReference type="Gene3D" id="1.10.472.10">
    <property type="entry name" value="Cyclin-like"/>
    <property type="match status" value="1"/>
</dbReference>
<dbReference type="InterPro" id="IPR013922">
    <property type="entry name" value="Cyclin_PHO80-like"/>
</dbReference>
<dbReference type="AlphaFoldDB" id="G0UXS2"/>
<dbReference type="VEuPathDB" id="TriTrypDB:TcIL3000_10_9670"/>
<sequence>MVLSVVPGIEDIDVHVKKLRGGPVTSCRQEARSVTANDNDGVLHLGDSSLQFSICQESPHSKCVSAKVSPTGQSDMSDPTAGRDASADRQGFPAAYCTRTTCKSGKLEFSASAFAASVPPQALPTAGPPGSAREGSGVLISEALFATYSQNAGPSFKGEINRQHRNRCPSHYQNAGINGFCCCGNSRSVNGSKGGQNHGPRNSPLFVASGSSVVSHWSGVSHHCHPRQRNSVSKHHNQGTNSCSRRCGFGAAAVEAIRSRIQAGATQAQLIQPSSSVKHGRQCKQLMCGPEECRPHFQVPLPRSRAAASQMQFSTNSTDAVDAMVPRNDAKVEHESVVSATHTINELNNSTYRLLNVAPLFGRVIQQLITECDRRVANASAPMQYNHNGHLHLQSSQKRCAARSSVTTHSFDMLLTPSGKTPPMASSKVHSFPTFATERVQECEEALESPHYRKTGSTEICNTNTPRLCCLDPGSEGKVSRHQPMRVDDVGSGLFRRLSGDAVDVCVVSSMVQQLIVSVGSSVSYGESAPLVLISTLIYLSRIALRCDSEYSSVTAANWYRLTAVALLLATKMYVDGSGHWNECFSNAANIPLKELNKLEIDFLFLLDFDMLITEEEVEVRAEWMDAVASKHNMMTPLRTFVLEKTIYSPSTIATPVSSMGDEVLFRSLKHASSGNVPSTPLLLTPPNMTPSNGSSSPFCSERQNRIRTASSHCGLEGSEKQQQQTRSSYRHHLSSPLCVCEAMNPLPPPTLC</sequence>
<evidence type="ECO:0000313" key="2">
    <source>
        <dbReference type="EMBL" id="CCC94189.1"/>
    </source>
</evidence>
<accession>G0UXS2</accession>
<feature type="region of interest" description="Disordered" evidence="1">
    <location>
        <begin position="64"/>
        <end position="88"/>
    </location>
</feature>
<protein>
    <submittedName>
        <fullName evidence="2">Putative G1 cyclin CycE4</fullName>
    </submittedName>
</protein>
<dbReference type="PANTHER" id="PTHR15615:SF112">
    <property type="entry name" value="CYCLIN, PUTATIVE-RELATED"/>
    <property type="match status" value="1"/>
</dbReference>